<dbReference type="InterPro" id="IPR027434">
    <property type="entry name" value="Homing_endonucl"/>
</dbReference>
<dbReference type="AlphaFoldDB" id="A0A0S2LNV6"/>
<dbReference type="PANTHER" id="PTHR37520">
    <property type="entry name" value="INTRON-ENCODED DNA ENDONUCLEASE AI2A-RELATED"/>
    <property type="match status" value="1"/>
</dbReference>
<keyword evidence="2" id="KW-0378">Hydrolase</keyword>
<dbReference type="PANTHER" id="PTHR37520:SF1">
    <property type="entry name" value="INTRON-ENCODED DNA ENDONUCLEASE AI2A-RELATED"/>
    <property type="match status" value="1"/>
</dbReference>
<dbReference type="InterPro" id="IPR004860">
    <property type="entry name" value="LAGLIDADG_dom"/>
</dbReference>
<reference evidence="2" key="1">
    <citation type="journal article" date="2015" name="BMC Evol. Biol.">
        <title>Chloroplast phylogenomic analysis of chlorophyte green algae identifies a novel lineage sister to the Sphaeropleales (Chlorophyceae).</title>
        <authorList>
            <person name="Lemieux C."/>
            <person name="Vincent A.T."/>
            <person name="Labarre A."/>
            <person name="Otis C."/>
            <person name="Turmel M."/>
        </authorList>
    </citation>
    <scope>NUCLEOTIDE SEQUENCE</scope>
</reference>
<accession>A0A0S2LNV6</accession>
<keyword evidence="2" id="KW-0540">Nuclease</keyword>
<feature type="domain" description="Homing endonuclease LAGLIDADG" evidence="1">
    <location>
        <begin position="23"/>
        <end position="88"/>
    </location>
</feature>
<name>A0A0S2LNV6_9CHLO</name>
<keyword evidence="2" id="KW-0934">Plastid</keyword>
<protein>
    <submittedName>
        <fullName evidence="2">Putative LAGLIDADG homing endonuclease</fullName>
    </submittedName>
</protein>
<evidence type="ECO:0000313" key="2">
    <source>
        <dbReference type="EMBL" id="ALO63083.1"/>
    </source>
</evidence>
<dbReference type="Gene3D" id="3.10.28.10">
    <property type="entry name" value="Homing endonucleases"/>
    <property type="match status" value="2"/>
</dbReference>
<gene>
    <name evidence="2" type="primary">orf281</name>
</gene>
<dbReference type="EMBL" id="KT625415">
    <property type="protein sequence ID" value="ALO63083.1"/>
    <property type="molecule type" value="Genomic_DNA"/>
</dbReference>
<evidence type="ECO:0000259" key="1">
    <source>
        <dbReference type="Pfam" id="PF00961"/>
    </source>
</evidence>
<dbReference type="GeneID" id="26378717"/>
<geneLocation type="chloroplast" evidence="2"/>
<dbReference type="RefSeq" id="YP_009184939.1">
    <property type="nucleotide sequence ID" value="NC_028583.1"/>
</dbReference>
<dbReference type="SUPFAM" id="SSF55608">
    <property type="entry name" value="Homing endonucleases"/>
    <property type="match status" value="2"/>
</dbReference>
<organism evidence="2">
    <name type="scientific">Hafniomonas laevis</name>
    <dbReference type="NCBI Taxonomy" id="436124"/>
    <lineage>
        <taxon>Eukaryota</taxon>
        <taxon>Viridiplantae</taxon>
        <taxon>Chlorophyta</taxon>
        <taxon>core chlorophytes</taxon>
        <taxon>Chlorophyceae</taxon>
        <taxon>CS clade</taxon>
        <taxon>Chlamydomonadales</taxon>
        <taxon>Dunaliellaceae</taxon>
        <taxon>Hafniomonas</taxon>
    </lineage>
</organism>
<keyword evidence="2" id="KW-0150">Chloroplast</keyword>
<sequence length="281" mass="32743">MKDKMQNSLMRTDTDDKWNEWFAGLLDGDGYFYISKTKEVSLEITTHITDARLLTHVKDKLGGGSLKPRSNSQSIRYRVKAKNIIQNVLLRVNGHLRNQNRLRQFREACRLFQLESLNPSALSPTSPYIAGLIDSDGTIAMNVSATTAELATVAGVEGRIQRLIYARGSHQVRLTIASVDKANIEFLVQTYKLGTIYTIPPKPKSKAKLMQYHWVIRKESDFLAMYQALRNFPLKSVKMHRIRLLPIYFKYKQLKYHLRNPDEVEFKLWEKFCRLWYKYSY</sequence>
<proteinExistence type="predicted"/>
<keyword evidence="2" id="KW-0255">Endonuclease</keyword>
<dbReference type="GO" id="GO:0004519">
    <property type="term" value="F:endonuclease activity"/>
    <property type="evidence" value="ECO:0007669"/>
    <property type="project" value="UniProtKB-KW"/>
</dbReference>
<dbReference type="Pfam" id="PF00961">
    <property type="entry name" value="LAGLIDADG_1"/>
    <property type="match status" value="1"/>
</dbReference>